<evidence type="ECO:0000313" key="2">
    <source>
        <dbReference type="EMBL" id="ROV96030.1"/>
    </source>
</evidence>
<dbReference type="AlphaFoldDB" id="A0A423VYD4"/>
<organism evidence="2 3">
    <name type="scientific">Cytospora schulzeri</name>
    <dbReference type="NCBI Taxonomy" id="448051"/>
    <lineage>
        <taxon>Eukaryota</taxon>
        <taxon>Fungi</taxon>
        <taxon>Dikarya</taxon>
        <taxon>Ascomycota</taxon>
        <taxon>Pezizomycotina</taxon>
        <taxon>Sordariomycetes</taxon>
        <taxon>Sordariomycetidae</taxon>
        <taxon>Diaporthales</taxon>
        <taxon>Cytosporaceae</taxon>
        <taxon>Cytospora</taxon>
    </lineage>
</organism>
<dbReference type="EMBL" id="LKEA01000034">
    <property type="protein sequence ID" value="ROV96030.1"/>
    <property type="molecule type" value="Genomic_DNA"/>
</dbReference>
<comment type="caution">
    <text evidence="2">The sequence shown here is derived from an EMBL/GenBank/DDBJ whole genome shotgun (WGS) entry which is preliminary data.</text>
</comment>
<dbReference type="OrthoDB" id="5233553at2759"/>
<proteinExistence type="predicted"/>
<evidence type="ECO:0000256" key="1">
    <source>
        <dbReference type="SAM" id="MobiDB-lite"/>
    </source>
</evidence>
<name>A0A423VYD4_9PEZI</name>
<feature type="compositionally biased region" description="Basic and acidic residues" evidence="1">
    <location>
        <begin position="87"/>
        <end position="104"/>
    </location>
</feature>
<evidence type="ECO:0000313" key="3">
    <source>
        <dbReference type="Proteomes" id="UP000283895"/>
    </source>
</evidence>
<feature type="region of interest" description="Disordered" evidence="1">
    <location>
        <begin position="85"/>
        <end position="104"/>
    </location>
</feature>
<evidence type="ECO:0008006" key="4">
    <source>
        <dbReference type="Google" id="ProtNLM"/>
    </source>
</evidence>
<accession>A0A423VYD4</accession>
<protein>
    <recommendedName>
        <fullName evidence="4">PiggyBac transposable element-derived protein domain-containing protein</fullName>
    </recommendedName>
</protein>
<sequence length="133" mass="15441">MCTSIKGSRAYQDEKKPTKKELEDCWEWDVGLHNPRFPHLVRDLYNSGLLSKLIQRYSPSKRARWTQNELYLVLIAYCAMNMLTGDHTTDEPAPKRRKTDSEAADRPVVEFGLYFPPHKCANRELPKDMALLS</sequence>
<dbReference type="Proteomes" id="UP000283895">
    <property type="component" value="Unassembled WGS sequence"/>
</dbReference>
<reference evidence="2 3" key="1">
    <citation type="submission" date="2015-09" db="EMBL/GenBank/DDBJ databases">
        <title>Host preference determinants of Valsa canker pathogens revealed by comparative genomics.</title>
        <authorList>
            <person name="Yin Z."/>
            <person name="Huang L."/>
        </authorList>
    </citation>
    <scope>NUCLEOTIDE SEQUENCE [LARGE SCALE GENOMIC DNA]</scope>
    <source>
        <strain evidence="2 3">03-1</strain>
    </source>
</reference>
<gene>
    <name evidence="2" type="ORF">VMCG_07946</name>
</gene>
<keyword evidence="3" id="KW-1185">Reference proteome</keyword>